<evidence type="ECO:0000259" key="2">
    <source>
        <dbReference type="Pfam" id="PF13635"/>
    </source>
</evidence>
<evidence type="ECO:0000259" key="1">
    <source>
        <dbReference type="Pfam" id="PF13173"/>
    </source>
</evidence>
<reference evidence="3 4" key="1">
    <citation type="submission" date="2015-09" db="EMBL/GenBank/DDBJ databases">
        <authorList>
            <consortium name="Pathogen Informatics"/>
        </authorList>
    </citation>
    <scope>NUCLEOTIDE SEQUENCE [LARGE SCALE GENOMIC DNA]</scope>
    <source>
        <strain evidence="3 4">2789STDY5608823</strain>
    </source>
</reference>
<feature type="domain" description="DUF4143" evidence="2">
    <location>
        <begin position="221"/>
        <end position="383"/>
    </location>
</feature>
<dbReference type="InterPro" id="IPR027417">
    <property type="entry name" value="P-loop_NTPase"/>
</dbReference>
<gene>
    <name evidence="3" type="ORF">ERS852381_00446</name>
</gene>
<evidence type="ECO:0008006" key="5">
    <source>
        <dbReference type="Google" id="ProtNLM"/>
    </source>
</evidence>
<dbReference type="Pfam" id="PF13173">
    <property type="entry name" value="AAA_14"/>
    <property type="match status" value="1"/>
</dbReference>
<proteinExistence type="predicted"/>
<protein>
    <recommendedName>
        <fullName evidence="5">ATP-binding protein</fullName>
    </recommendedName>
</protein>
<dbReference type="Pfam" id="PF13635">
    <property type="entry name" value="DUF4143"/>
    <property type="match status" value="1"/>
</dbReference>
<feature type="domain" description="AAA" evidence="1">
    <location>
        <begin position="17"/>
        <end position="152"/>
    </location>
</feature>
<dbReference type="EMBL" id="CYYP01000003">
    <property type="protein sequence ID" value="CUN61892.1"/>
    <property type="molecule type" value="Genomic_DNA"/>
</dbReference>
<organism evidence="3 4">
    <name type="scientific">Collinsella aerofaciens</name>
    <dbReference type="NCBI Taxonomy" id="74426"/>
    <lineage>
        <taxon>Bacteria</taxon>
        <taxon>Bacillati</taxon>
        <taxon>Actinomycetota</taxon>
        <taxon>Coriobacteriia</taxon>
        <taxon>Coriobacteriales</taxon>
        <taxon>Coriobacteriaceae</taxon>
        <taxon>Collinsella</taxon>
    </lineage>
</organism>
<evidence type="ECO:0000313" key="3">
    <source>
        <dbReference type="EMBL" id="CUN61892.1"/>
    </source>
</evidence>
<dbReference type="SUPFAM" id="SSF52540">
    <property type="entry name" value="P-loop containing nucleoside triphosphate hydrolases"/>
    <property type="match status" value="1"/>
</dbReference>
<name>A0A173YCP6_9ACTN</name>
<dbReference type="AlphaFoldDB" id="A0A173YCP6"/>
<dbReference type="PANTHER" id="PTHR33295">
    <property type="entry name" value="ATPASE"/>
    <property type="match status" value="1"/>
</dbReference>
<dbReference type="RefSeq" id="WP_055285433.1">
    <property type="nucleotide sequence ID" value="NZ_CYYP01000003.1"/>
</dbReference>
<dbReference type="Proteomes" id="UP000095468">
    <property type="component" value="Unassembled WGS sequence"/>
</dbReference>
<accession>A0A173YCP6</accession>
<dbReference type="InterPro" id="IPR025420">
    <property type="entry name" value="DUF4143"/>
</dbReference>
<sequence length="433" mass="48413">MQRQLMDELIAWKSRANRKPLLLKGARQTGKTWLLNEFAGQQYQNVIRFDFMLEPGARSLFDGSLDPKRIISQIELLRGQTITPTDTLIIFDEIQEAPRGITSLKYFNELAPEYHIVAAGSYMGLALRRENESFPVGKIDQLTMRPMGFVEFVRAVDGDPLADAILAADMDLLANVSEKLERLLKEYLVVGGMPEVVSAFAASHDFIEARRLQQQIIEAYESDFGKHAPARIVERMRLVWKSLPGQLAKENKKFVYGALRPGARARDFEESLQWLMDYGIVHKVPRVSALRAPLTSYEDLSGFKLFCIDTGILGALSGLTPAIVLNGPAVFTEFKGSLTEQYVAQELLLQGKTPAYWSSSSGNAETDFAIDHAGTVLPLEVKAAENLKAKSLRIACEKFKLERCVRTSLAAYRDEGTLVNIPLWEIGQIEKLA</sequence>
<dbReference type="InterPro" id="IPR041682">
    <property type="entry name" value="AAA_14"/>
</dbReference>
<dbReference type="PANTHER" id="PTHR33295:SF7">
    <property type="entry name" value="ATPASE"/>
    <property type="match status" value="1"/>
</dbReference>
<evidence type="ECO:0000313" key="4">
    <source>
        <dbReference type="Proteomes" id="UP000095468"/>
    </source>
</evidence>